<evidence type="ECO:0000256" key="2">
    <source>
        <dbReference type="ARBA" id="ARBA00022553"/>
    </source>
</evidence>
<comment type="function">
    <text evidence="6 8">Catalyzes the conversion of glucosamine-6-phosphate to glucosamine-1-phosphate.</text>
</comment>
<dbReference type="EC" id="5.4.2.10" evidence="6 8"/>
<dbReference type="Gene3D" id="3.30.310.50">
    <property type="entry name" value="Alpha-D-phosphohexomutase, C-terminal domain"/>
    <property type="match status" value="1"/>
</dbReference>
<protein>
    <recommendedName>
        <fullName evidence="6 8">Phosphoglucosamine mutase</fullName>
        <ecNumber evidence="6 8">5.4.2.10</ecNumber>
    </recommendedName>
</protein>
<dbReference type="FunFam" id="3.40.120.10:FF:000001">
    <property type="entry name" value="Phosphoglucosamine mutase"/>
    <property type="match status" value="1"/>
</dbReference>
<evidence type="ECO:0000256" key="3">
    <source>
        <dbReference type="ARBA" id="ARBA00022723"/>
    </source>
</evidence>
<dbReference type="InterPro" id="IPR005841">
    <property type="entry name" value="Alpha-D-phosphohexomutase_SF"/>
</dbReference>
<dbReference type="NCBIfam" id="TIGR01455">
    <property type="entry name" value="glmM"/>
    <property type="match status" value="1"/>
</dbReference>
<comment type="caution">
    <text evidence="13">The sequence shown here is derived from an EMBL/GenBank/DDBJ whole genome shotgun (WGS) entry which is preliminary data.</text>
</comment>
<evidence type="ECO:0000313" key="14">
    <source>
        <dbReference type="Proteomes" id="UP000736856"/>
    </source>
</evidence>
<evidence type="ECO:0000259" key="11">
    <source>
        <dbReference type="Pfam" id="PF02879"/>
    </source>
</evidence>
<dbReference type="GO" id="GO:0006048">
    <property type="term" value="P:UDP-N-acetylglucosamine biosynthetic process"/>
    <property type="evidence" value="ECO:0007669"/>
    <property type="project" value="TreeGrafter"/>
</dbReference>
<dbReference type="InterPro" id="IPR050060">
    <property type="entry name" value="Phosphoglucosamine_mutase"/>
</dbReference>
<comment type="PTM">
    <text evidence="6">Activated by phosphorylation.</text>
</comment>
<keyword evidence="5 6" id="KW-0413">Isomerase</keyword>
<dbReference type="GO" id="GO:0005975">
    <property type="term" value="P:carbohydrate metabolic process"/>
    <property type="evidence" value="ECO:0007669"/>
    <property type="project" value="InterPro"/>
</dbReference>
<dbReference type="PANTHER" id="PTHR42946">
    <property type="entry name" value="PHOSPHOHEXOSE MUTASE"/>
    <property type="match status" value="1"/>
</dbReference>
<evidence type="ECO:0000256" key="1">
    <source>
        <dbReference type="ARBA" id="ARBA00010231"/>
    </source>
</evidence>
<evidence type="ECO:0000259" key="12">
    <source>
        <dbReference type="Pfam" id="PF02880"/>
    </source>
</evidence>
<comment type="cofactor">
    <cofactor evidence="6">
        <name>Mg(2+)</name>
        <dbReference type="ChEBI" id="CHEBI:18420"/>
    </cofactor>
    <text evidence="6">Binds 1 Mg(2+) ion per subunit.</text>
</comment>
<name>A0A937DM72_9HYPH</name>
<dbReference type="Pfam" id="PF02880">
    <property type="entry name" value="PGM_PMM_III"/>
    <property type="match status" value="1"/>
</dbReference>
<dbReference type="FunFam" id="3.40.120.10:FF:000003">
    <property type="entry name" value="Phosphoglucosamine mutase"/>
    <property type="match status" value="1"/>
</dbReference>
<dbReference type="GO" id="GO:0000287">
    <property type="term" value="F:magnesium ion binding"/>
    <property type="evidence" value="ECO:0007669"/>
    <property type="project" value="UniProtKB-UniRule"/>
</dbReference>
<dbReference type="InterPro" id="IPR036900">
    <property type="entry name" value="A-D-PHexomutase_C_sf"/>
</dbReference>
<evidence type="ECO:0000256" key="8">
    <source>
        <dbReference type="RuleBase" id="RU004327"/>
    </source>
</evidence>
<dbReference type="InterPro" id="IPR016066">
    <property type="entry name" value="A-D-PHexomutase_CS"/>
</dbReference>
<accession>A0A937DM72</accession>
<dbReference type="InterPro" id="IPR016055">
    <property type="entry name" value="A-D-PHexomutase_a/b/a-I/II/III"/>
</dbReference>
<dbReference type="AlphaFoldDB" id="A0A937DM72"/>
<dbReference type="GO" id="GO:0005829">
    <property type="term" value="C:cytosol"/>
    <property type="evidence" value="ECO:0007669"/>
    <property type="project" value="TreeGrafter"/>
</dbReference>
<dbReference type="HAMAP" id="MF_01554_B">
    <property type="entry name" value="GlmM_B"/>
    <property type="match status" value="1"/>
</dbReference>
<evidence type="ECO:0000256" key="7">
    <source>
        <dbReference type="RuleBase" id="RU004326"/>
    </source>
</evidence>
<evidence type="ECO:0000259" key="10">
    <source>
        <dbReference type="Pfam" id="PF02878"/>
    </source>
</evidence>
<dbReference type="SUPFAM" id="SSF55957">
    <property type="entry name" value="Phosphoglucomutase, C-terminal domain"/>
    <property type="match status" value="1"/>
</dbReference>
<dbReference type="Proteomes" id="UP000736856">
    <property type="component" value="Unassembled WGS sequence"/>
</dbReference>
<organism evidence="13 14">
    <name type="scientific">Candidatus Liberibacter ctenarytainae</name>
    <dbReference type="NCBI Taxonomy" id="2020335"/>
    <lineage>
        <taxon>Bacteria</taxon>
        <taxon>Pseudomonadati</taxon>
        <taxon>Pseudomonadota</taxon>
        <taxon>Alphaproteobacteria</taxon>
        <taxon>Hyphomicrobiales</taxon>
        <taxon>Rhizobiaceae</taxon>
        <taxon>Liberibacter</taxon>
    </lineage>
</organism>
<dbReference type="Pfam" id="PF00408">
    <property type="entry name" value="PGM_PMM_IV"/>
    <property type="match status" value="1"/>
</dbReference>
<dbReference type="InterPro" id="IPR005843">
    <property type="entry name" value="A-D-PHexomutase_C"/>
</dbReference>
<dbReference type="GO" id="GO:0004615">
    <property type="term" value="F:phosphomannomutase activity"/>
    <property type="evidence" value="ECO:0007669"/>
    <property type="project" value="TreeGrafter"/>
</dbReference>
<feature type="binding site" evidence="6">
    <location>
        <position position="245"/>
    </location>
    <ligand>
        <name>Mg(2+)</name>
        <dbReference type="ChEBI" id="CHEBI:18420"/>
    </ligand>
</feature>
<comment type="catalytic activity">
    <reaction evidence="6 8">
        <text>alpha-D-glucosamine 1-phosphate = D-glucosamine 6-phosphate</text>
        <dbReference type="Rhea" id="RHEA:23424"/>
        <dbReference type="ChEBI" id="CHEBI:58516"/>
        <dbReference type="ChEBI" id="CHEBI:58725"/>
        <dbReference type="EC" id="5.4.2.10"/>
    </reaction>
</comment>
<evidence type="ECO:0000259" key="9">
    <source>
        <dbReference type="Pfam" id="PF00408"/>
    </source>
</evidence>
<feature type="binding site" evidence="6">
    <location>
        <position position="243"/>
    </location>
    <ligand>
        <name>Mg(2+)</name>
        <dbReference type="ChEBI" id="CHEBI:18420"/>
    </ligand>
</feature>
<evidence type="ECO:0000256" key="6">
    <source>
        <dbReference type="HAMAP-Rule" id="MF_01554"/>
    </source>
</evidence>
<sequence>MRRRYFGTDGIRGRSNTFPISPDVVMRVGIAVGCLFRSQEKRCRVVIGKDTRLSGYMMENALVAGFTAAGVDSFILGPIPSPAVAMLTRSLRADVGVMISASHNPYQDNGIKLFGPDGYKVSTDVEDRIEHLLEKDLTLYLSSYDTIGRAKRIDGVHDRYIEHAKRTLQRDVTLQGLRIAIDCANGAAYKVAPAVFWELGADVVVIGNEPNGVNINLGCGSTNVSSLQRKVHEVRADVGIALDGDGDRIIIVDEKGAIVNGDQIMALIAQEWMNSSLLKGDGIVTTVMSNIGLERFLEGIGLSLSRTKVGDRYVMEYMKKNGFNVGGEQSGHIILSDYGPTGDGIVAALQVLRCVQRYNQPVSKICHCFEEYPQFLRSIQVKDSSILNDVLVSQAIADAESELQGRGRLVVRASGTEPLIRIMAEGDDFSKLKRIVDDLVEVIR</sequence>
<dbReference type="PROSITE" id="PS00710">
    <property type="entry name" value="PGM_PMM"/>
    <property type="match status" value="1"/>
</dbReference>
<evidence type="ECO:0000256" key="5">
    <source>
        <dbReference type="ARBA" id="ARBA00023235"/>
    </source>
</evidence>
<dbReference type="GO" id="GO:0009252">
    <property type="term" value="P:peptidoglycan biosynthetic process"/>
    <property type="evidence" value="ECO:0007669"/>
    <property type="project" value="TreeGrafter"/>
</dbReference>
<feature type="active site" description="Phosphoserine intermediate" evidence="6">
    <location>
        <position position="102"/>
    </location>
</feature>
<evidence type="ECO:0000313" key="13">
    <source>
        <dbReference type="EMBL" id="MBL0849222.1"/>
    </source>
</evidence>
<gene>
    <name evidence="6" type="primary">glmM</name>
    <name evidence="13" type="ORF">EU981_04010</name>
</gene>
<keyword evidence="3 6" id="KW-0479">Metal-binding</keyword>
<feature type="binding site" evidence="6">
    <location>
        <position position="247"/>
    </location>
    <ligand>
        <name>Mg(2+)</name>
        <dbReference type="ChEBI" id="CHEBI:18420"/>
    </ligand>
</feature>
<dbReference type="Pfam" id="PF02879">
    <property type="entry name" value="PGM_PMM_II"/>
    <property type="match status" value="1"/>
</dbReference>
<feature type="domain" description="Alpha-D-phosphohexomutase alpha/beta/alpha" evidence="12">
    <location>
        <begin position="260"/>
        <end position="372"/>
    </location>
</feature>
<dbReference type="InterPro" id="IPR005844">
    <property type="entry name" value="A-D-PHexomutase_a/b/a-I"/>
</dbReference>
<feature type="binding site" description="via phosphate group" evidence="6">
    <location>
        <position position="102"/>
    </location>
    <ligand>
        <name>Mg(2+)</name>
        <dbReference type="ChEBI" id="CHEBI:18420"/>
    </ligand>
</feature>
<dbReference type="Pfam" id="PF02878">
    <property type="entry name" value="PGM_PMM_I"/>
    <property type="match status" value="1"/>
</dbReference>
<dbReference type="NCBIfam" id="NF008139">
    <property type="entry name" value="PRK10887.1"/>
    <property type="match status" value="1"/>
</dbReference>
<comment type="similarity">
    <text evidence="1 6 7">Belongs to the phosphohexose mutase family.</text>
</comment>
<dbReference type="InterPro" id="IPR005845">
    <property type="entry name" value="A-D-PHexomutase_a/b/a-II"/>
</dbReference>
<dbReference type="InterPro" id="IPR006352">
    <property type="entry name" value="GlmM_bact"/>
</dbReference>
<feature type="modified residue" description="Phosphoserine" evidence="6">
    <location>
        <position position="102"/>
    </location>
</feature>
<dbReference type="Gene3D" id="3.40.120.10">
    <property type="entry name" value="Alpha-D-Glucose-1,6-Bisphosphate, subunit A, domain 3"/>
    <property type="match status" value="3"/>
</dbReference>
<feature type="domain" description="Alpha-D-phosphohexomutase C-terminal" evidence="9">
    <location>
        <begin position="392"/>
        <end position="441"/>
    </location>
</feature>
<proteinExistence type="inferred from homology"/>
<evidence type="ECO:0000256" key="4">
    <source>
        <dbReference type="ARBA" id="ARBA00022842"/>
    </source>
</evidence>
<dbReference type="EMBL" id="SEOL01000007">
    <property type="protein sequence ID" value="MBL0849222.1"/>
    <property type="molecule type" value="Genomic_DNA"/>
</dbReference>
<feature type="domain" description="Alpha-D-phosphohexomutase alpha/beta/alpha" evidence="10">
    <location>
        <begin position="3"/>
        <end position="136"/>
    </location>
</feature>
<keyword evidence="4 6" id="KW-0460">Magnesium</keyword>
<dbReference type="PANTHER" id="PTHR42946:SF1">
    <property type="entry name" value="PHOSPHOGLUCOMUTASE (ALPHA-D-GLUCOSE-1,6-BISPHOSPHATE-DEPENDENT)"/>
    <property type="match status" value="1"/>
</dbReference>
<keyword evidence="2 6" id="KW-0597">Phosphoprotein</keyword>
<dbReference type="InterPro" id="IPR005846">
    <property type="entry name" value="A-D-PHexomutase_a/b/a-III"/>
</dbReference>
<reference evidence="13" key="1">
    <citation type="submission" date="2019-02" db="EMBL/GenBank/DDBJ databases">
        <title>A novel Candidatus Liberibacter species associated with the New Zealand native fuchsia psyllid, Ctenarytaina fuchsiae.</title>
        <authorList>
            <person name="Thompson S.M."/>
            <person name="Jorgensen N."/>
            <person name="David C."/>
            <person name="Bulman S.R."/>
            <person name="Smith G.R."/>
        </authorList>
    </citation>
    <scope>NUCLEOTIDE SEQUENCE</scope>
    <source>
        <strain evidence="13">Oxford</strain>
    </source>
</reference>
<dbReference type="PRINTS" id="PR00509">
    <property type="entry name" value="PGMPMM"/>
</dbReference>
<dbReference type="SUPFAM" id="SSF53738">
    <property type="entry name" value="Phosphoglucomutase, first 3 domains"/>
    <property type="match status" value="3"/>
</dbReference>
<dbReference type="CDD" id="cd05802">
    <property type="entry name" value="GlmM"/>
    <property type="match status" value="1"/>
</dbReference>
<dbReference type="GO" id="GO:0008966">
    <property type="term" value="F:phosphoglucosamine mutase activity"/>
    <property type="evidence" value="ECO:0007669"/>
    <property type="project" value="UniProtKB-UniRule"/>
</dbReference>
<feature type="domain" description="Alpha-D-phosphohexomutase alpha/beta/alpha" evidence="11">
    <location>
        <begin position="158"/>
        <end position="256"/>
    </location>
</feature>